<sequence>MAELLSGGTTVILVSHSIEQIERMCNKVAWLDHGHLRRLGPTKEVTAEYRKFEKKDAMKADKVEG</sequence>
<dbReference type="EMBL" id="AJWZ01005545">
    <property type="protein sequence ID" value="EKC62279.1"/>
    <property type="molecule type" value="Genomic_DNA"/>
</dbReference>
<evidence type="ECO:0000313" key="1">
    <source>
        <dbReference type="EMBL" id="EKC62279.1"/>
    </source>
</evidence>
<name>K1T3V6_9ZZZZ</name>
<dbReference type="PANTHER" id="PTHR46743:SF2">
    <property type="entry name" value="TEICHOIC ACIDS EXPORT ATP-BINDING PROTEIN TAGH"/>
    <property type="match status" value="1"/>
</dbReference>
<accession>K1T3V6</accession>
<dbReference type="InterPro" id="IPR050683">
    <property type="entry name" value="Bact_Polysacc_Export_ATP-bd"/>
</dbReference>
<proteinExistence type="predicted"/>
<dbReference type="InterPro" id="IPR027417">
    <property type="entry name" value="P-loop_NTPase"/>
</dbReference>
<gene>
    <name evidence="1" type="ORF">OBE_08053</name>
</gene>
<reference evidence="1" key="1">
    <citation type="journal article" date="2013" name="Environ. Microbiol.">
        <title>Microbiota from the distal guts of lean and obese adolescents exhibit partial functional redundancy besides clear differences in community structure.</title>
        <authorList>
            <person name="Ferrer M."/>
            <person name="Ruiz A."/>
            <person name="Lanza F."/>
            <person name="Haange S.B."/>
            <person name="Oberbach A."/>
            <person name="Till H."/>
            <person name="Bargiela R."/>
            <person name="Campoy C."/>
            <person name="Segura M.T."/>
            <person name="Richter M."/>
            <person name="von Bergen M."/>
            <person name="Seifert J."/>
            <person name="Suarez A."/>
        </authorList>
    </citation>
    <scope>NUCLEOTIDE SEQUENCE</scope>
</reference>
<dbReference type="Gene3D" id="3.40.50.300">
    <property type="entry name" value="P-loop containing nucleotide triphosphate hydrolases"/>
    <property type="match status" value="1"/>
</dbReference>
<dbReference type="SUPFAM" id="SSF52540">
    <property type="entry name" value="P-loop containing nucleoside triphosphate hydrolases"/>
    <property type="match status" value="1"/>
</dbReference>
<organism evidence="1">
    <name type="scientific">human gut metagenome</name>
    <dbReference type="NCBI Taxonomy" id="408170"/>
    <lineage>
        <taxon>unclassified sequences</taxon>
        <taxon>metagenomes</taxon>
        <taxon>organismal metagenomes</taxon>
    </lineage>
</organism>
<protein>
    <submittedName>
        <fullName evidence="1">ABC transport protein</fullName>
    </submittedName>
</protein>
<dbReference type="PANTHER" id="PTHR46743">
    <property type="entry name" value="TEICHOIC ACIDS EXPORT ATP-BINDING PROTEIN TAGH"/>
    <property type="match status" value="1"/>
</dbReference>
<comment type="caution">
    <text evidence="1">The sequence shown here is derived from an EMBL/GenBank/DDBJ whole genome shotgun (WGS) entry which is preliminary data.</text>
</comment>
<dbReference type="AlphaFoldDB" id="K1T3V6"/>